<dbReference type="Gene3D" id="3.10.110.10">
    <property type="entry name" value="Ubiquitin Conjugating Enzyme"/>
    <property type="match status" value="1"/>
</dbReference>
<dbReference type="SUPFAM" id="SSF54495">
    <property type="entry name" value="UBC-like"/>
    <property type="match status" value="1"/>
</dbReference>
<protein>
    <recommendedName>
        <fullName evidence="1">UBC core domain-containing protein</fullName>
    </recommendedName>
</protein>
<dbReference type="EMBL" id="KI517953">
    <property type="protein sequence ID" value="ESQ28864.1"/>
    <property type="molecule type" value="Genomic_DNA"/>
</dbReference>
<sequence length="92" mass="10426">MVHLRELLRLLASGFSVGPVAKGIYDWQATMMGPPGSPYEGGLFFFSIRFPPEYPFRSPRVVWKTPFLHPNIDKPHFVEDRDDREGTPPGAP</sequence>
<dbReference type="PROSITE" id="PS50127">
    <property type="entry name" value="UBC_2"/>
    <property type="match status" value="1"/>
</dbReference>
<dbReference type="InterPro" id="IPR016135">
    <property type="entry name" value="UBQ-conjugating_enzyme/RWD"/>
</dbReference>
<reference evidence="2 3" key="1">
    <citation type="journal article" date="2013" name="Front. Plant Sci.">
        <title>The Reference Genome of the Halophytic Plant Eutrema salsugineum.</title>
        <authorList>
            <person name="Yang R."/>
            <person name="Jarvis D.E."/>
            <person name="Chen H."/>
            <person name="Beilstein M.A."/>
            <person name="Grimwood J."/>
            <person name="Jenkins J."/>
            <person name="Shu S."/>
            <person name="Prochnik S."/>
            <person name="Xin M."/>
            <person name="Ma C."/>
            <person name="Schmutz J."/>
            <person name="Wing R.A."/>
            <person name="Mitchell-Olds T."/>
            <person name="Schumaker K.S."/>
            <person name="Wang X."/>
        </authorList>
    </citation>
    <scope>NUCLEOTIDE SEQUENCE [LARGE SCALE GENOMIC DNA]</scope>
</reference>
<proteinExistence type="predicted"/>
<evidence type="ECO:0000259" key="1">
    <source>
        <dbReference type="PROSITE" id="PS50127"/>
    </source>
</evidence>
<dbReference type="Proteomes" id="UP000030689">
    <property type="component" value="Unassembled WGS sequence"/>
</dbReference>
<dbReference type="Gramene" id="ESQ28864">
    <property type="protein sequence ID" value="ESQ28864"/>
    <property type="gene ID" value="EUTSA_v10019593mg"/>
</dbReference>
<name>V4KCJ8_EUTSA</name>
<gene>
    <name evidence="2" type="ORF">EUTSA_v10019593mg</name>
</gene>
<keyword evidence="3" id="KW-1185">Reference proteome</keyword>
<dbReference type="CDD" id="cd00195">
    <property type="entry name" value="UBCc_UEV"/>
    <property type="match status" value="1"/>
</dbReference>
<dbReference type="PANTHER" id="PTHR24068">
    <property type="entry name" value="UBIQUITIN-CONJUGATING ENZYME E2"/>
    <property type="match status" value="1"/>
</dbReference>
<dbReference type="eggNOG" id="KOG0417">
    <property type="taxonomic scope" value="Eukaryota"/>
</dbReference>
<accession>V4KCJ8</accession>
<dbReference type="KEGG" id="eus:EUTSA_v10019593mg"/>
<dbReference type="InterPro" id="IPR000608">
    <property type="entry name" value="UBC"/>
</dbReference>
<dbReference type="OrthoDB" id="7851174at2759"/>
<organism evidence="2 3">
    <name type="scientific">Eutrema salsugineum</name>
    <name type="common">Saltwater cress</name>
    <name type="synonym">Sisymbrium salsugineum</name>
    <dbReference type="NCBI Taxonomy" id="72664"/>
    <lineage>
        <taxon>Eukaryota</taxon>
        <taxon>Viridiplantae</taxon>
        <taxon>Streptophyta</taxon>
        <taxon>Embryophyta</taxon>
        <taxon>Tracheophyta</taxon>
        <taxon>Spermatophyta</taxon>
        <taxon>Magnoliopsida</taxon>
        <taxon>eudicotyledons</taxon>
        <taxon>Gunneridae</taxon>
        <taxon>Pentapetalae</taxon>
        <taxon>rosids</taxon>
        <taxon>malvids</taxon>
        <taxon>Brassicales</taxon>
        <taxon>Brassicaceae</taxon>
        <taxon>Eutremeae</taxon>
        <taxon>Eutrema</taxon>
    </lineage>
</organism>
<feature type="domain" description="UBC core" evidence="1">
    <location>
        <begin position="1"/>
        <end position="92"/>
    </location>
</feature>
<dbReference type="STRING" id="72664.V4KCJ8"/>
<dbReference type="Pfam" id="PF00179">
    <property type="entry name" value="UQ_con"/>
    <property type="match status" value="1"/>
</dbReference>
<dbReference type="AlphaFoldDB" id="V4KCJ8"/>
<evidence type="ECO:0000313" key="2">
    <source>
        <dbReference type="EMBL" id="ESQ28864.1"/>
    </source>
</evidence>
<evidence type="ECO:0000313" key="3">
    <source>
        <dbReference type="Proteomes" id="UP000030689"/>
    </source>
</evidence>